<feature type="region of interest" description="Disordered" evidence="1">
    <location>
        <begin position="1"/>
        <end position="26"/>
    </location>
</feature>
<name>A0A2U1L737_ARTAN</name>
<feature type="region of interest" description="Disordered" evidence="1">
    <location>
        <begin position="275"/>
        <end position="295"/>
    </location>
</feature>
<accession>A0A2U1L737</accession>
<sequence>MVSIVESDDHSSQSKNKKRKKDESENGNVGVEGKNFIIVCKSFDAKNCILTLSNNRKIKVTREMIHDILGIPMGDVKVVSLPQTSTEDPTTARWRARLPLSVYDPDGETRFLVVFFSLFAHGNKDGTVNQRFLPSVEDIEKVPNMDWCTYCLECMQADLNDFNPRSSFAGPDILLVLIYVNSTISTYTIVNRTFPAFKAWSTTLLNQREKEEIKGGFGQLLIVEGLQLIEKPKKENDNDANDDEEGNVNVEKDCNSNGLQVVINEDMDLERFSPEVEKVKKSDAPASVADSPRYNASDVQTIVEPPSDAPPSDANPGPDKRKVILSYKTISEEKKVVEYLWSTCKPASDIAFKTKHYELQCKFFESLFPEVEVAARILDAWSIVLSDGEKYKKKLSLETNVYCKTGMLLETMTDSLIENGADKIKRAKVFDEMIKDVLKVAQRKKFRHIDLVDSFVDYLRRVKHPSCTKLLTAKPKYVKVPWITKCIDKYSGVFVIRCMETYLGVGCFLYYLKKEEEGVKTELKMLRMKMLRKMILLEINDQREVILKEANVFVKNLKECFKLVTNDNVNDNQDLLDKITERVKMIS</sequence>
<comment type="caution">
    <text evidence="2">The sequence shown here is derived from an EMBL/GenBank/DDBJ whole genome shotgun (WGS) entry which is preliminary data.</text>
</comment>
<keyword evidence="3" id="KW-1185">Reference proteome</keyword>
<evidence type="ECO:0000313" key="2">
    <source>
        <dbReference type="EMBL" id="PWA44830.1"/>
    </source>
</evidence>
<dbReference type="AlphaFoldDB" id="A0A2U1L737"/>
<reference evidence="2 3" key="1">
    <citation type="journal article" date="2018" name="Mol. Plant">
        <title>The genome of Artemisia annua provides insight into the evolution of Asteraceae family and artemisinin biosynthesis.</title>
        <authorList>
            <person name="Shen Q."/>
            <person name="Zhang L."/>
            <person name="Liao Z."/>
            <person name="Wang S."/>
            <person name="Yan T."/>
            <person name="Shi P."/>
            <person name="Liu M."/>
            <person name="Fu X."/>
            <person name="Pan Q."/>
            <person name="Wang Y."/>
            <person name="Lv Z."/>
            <person name="Lu X."/>
            <person name="Zhang F."/>
            <person name="Jiang W."/>
            <person name="Ma Y."/>
            <person name="Chen M."/>
            <person name="Hao X."/>
            <person name="Li L."/>
            <person name="Tang Y."/>
            <person name="Lv G."/>
            <person name="Zhou Y."/>
            <person name="Sun X."/>
            <person name="Brodelius P.E."/>
            <person name="Rose J.K.C."/>
            <person name="Tang K."/>
        </authorList>
    </citation>
    <scope>NUCLEOTIDE SEQUENCE [LARGE SCALE GENOMIC DNA]</scope>
    <source>
        <strain evidence="3">cv. Huhao1</strain>
        <tissue evidence="2">Leaf</tissue>
    </source>
</reference>
<proteinExistence type="predicted"/>
<dbReference type="OrthoDB" id="685326at2759"/>
<dbReference type="PANTHER" id="PTHR34835:SF90">
    <property type="entry name" value="AMINOTRANSFERASE-LIKE PLANT MOBILE DOMAIN-CONTAINING PROTEIN"/>
    <property type="match status" value="1"/>
</dbReference>
<gene>
    <name evidence="2" type="ORF">CTI12_AA515750</name>
</gene>
<feature type="region of interest" description="Disordered" evidence="1">
    <location>
        <begin position="301"/>
        <end position="320"/>
    </location>
</feature>
<dbReference type="Proteomes" id="UP000245207">
    <property type="component" value="Unassembled WGS sequence"/>
</dbReference>
<organism evidence="2 3">
    <name type="scientific">Artemisia annua</name>
    <name type="common">Sweet wormwood</name>
    <dbReference type="NCBI Taxonomy" id="35608"/>
    <lineage>
        <taxon>Eukaryota</taxon>
        <taxon>Viridiplantae</taxon>
        <taxon>Streptophyta</taxon>
        <taxon>Embryophyta</taxon>
        <taxon>Tracheophyta</taxon>
        <taxon>Spermatophyta</taxon>
        <taxon>Magnoliopsida</taxon>
        <taxon>eudicotyledons</taxon>
        <taxon>Gunneridae</taxon>
        <taxon>Pentapetalae</taxon>
        <taxon>asterids</taxon>
        <taxon>campanulids</taxon>
        <taxon>Asterales</taxon>
        <taxon>Asteraceae</taxon>
        <taxon>Asteroideae</taxon>
        <taxon>Anthemideae</taxon>
        <taxon>Artemisiinae</taxon>
        <taxon>Artemisia</taxon>
    </lineage>
</organism>
<evidence type="ECO:0000256" key="1">
    <source>
        <dbReference type="SAM" id="MobiDB-lite"/>
    </source>
</evidence>
<dbReference type="PANTHER" id="PTHR34835">
    <property type="entry name" value="OS07G0283600 PROTEIN-RELATED"/>
    <property type="match status" value="1"/>
</dbReference>
<evidence type="ECO:0000313" key="3">
    <source>
        <dbReference type="Proteomes" id="UP000245207"/>
    </source>
</evidence>
<dbReference type="EMBL" id="PKPP01011076">
    <property type="protein sequence ID" value="PWA44830.1"/>
    <property type="molecule type" value="Genomic_DNA"/>
</dbReference>
<protein>
    <submittedName>
        <fullName evidence="2">Uncharacterized protein</fullName>
    </submittedName>
</protein>